<reference evidence="3 4" key="1">
    <citation type="submission" date="2017-07" db="EMBL/GenBank/DDBJ databases">
        <authorList>
            <person name="Talla V."/>
            <person name="Backstrom N."/>
        </authorList>
    </citation>
    <scope>NUCLEOTIDE SEQUENCE [LARGE SCALE GENOMIC DNA]</scope>
</reference>
<dbReference type="Proteomes" id="UP000324832">
    <property type="component" value="Unassembled WGS sequence"/>
</dbReference>
<evidence type="ECO:0000313" key="3">
    <source>
        <dbReference type="EMBL" id="VVC95419.1"/>
    </source>
</evidence>
<keyword evidence="2" id="KW-0812">Transmembrane</keyword>
<name>A0A5E4QAY6_9NEOP</name>
<protein>
    <recommendedName>
        <fullName evidence="5">Generative cell specific-1/HAP2 domain-containing protein</fullName>
    </recommendedName>
</protein>
<organism evidence="3 4">
    <name type="scientific">Leptidea sinapis</name>
    <dbReference type="NCBI Taxonomy" id="189913"/>
    <lineage>
        <taxon>Eukaryota</taxon>
        <taxon>Metazoa</taxon>
        <taxon>Ecdysozoa</taxon>
        <taxon>Arthropoda</taxon>
        <taxon>Hexapoda</taxon>
        <taxon>Insecta</taxon>
        <taxon>Pterygota</taxon>
        <taxon>Neoptera</taxon>
        <taxon>Endopterygota</taxon>
        <taxon>Lepidoptera</taxon>
        <taxon>Glossata</taxon>
        <taxon>Ditrysia</taxon>
        <taxon>Papilionoidea</taxon>
        <taxon>Pieridae</taxon>
        <taxon>Dismorphiinae</taxon>
        <taxon>Leptidea</taxon>
    </lineage>
</organism>
<dbReference type="AlphaFoldDB" id="A0A5E4QAY6"/>
<keyword evidence="2" id="KW-0472">Membrane</keyword>
<feature type="transmembrane region" description="Helical" evidence="2">
    <location>
        <begin position="130"/>
        <end position="148"/>
    </location>
</feature>
<keyword evidence="2" id="KW-1133">Transmembrane helix</keyword>
<evidence type="ECO:0008006" key="5">
    <source>
        <dbReference type="Google" id="ProtNLM"/>
    </source>
</evidence>
<feature type="transmembrane region" description="Helical" evidence="2">
    <location>
        <begin position="217"/>
        <end position="236"/>
    </location>
</feature>
<feature type="region of interest" description="Disordered" evidence="1">
    <location>
        <begin position="350"/>
        <end position="369"/>
    </location>
</feature>
<proteinExistence type="predicted"/>
<sequence length="369" mass="41979">SYGVLNLSSSGRLTTVVSDTRNAGSTISLQVTNTGLAAAQFRTITRECTPPLGGGQYTEFGSEKVLIPPAHTRTVLLNLPLQEFFEDAICSREDPQLLCRNMDEPQLKAAGLSLNEGFRLVRDVCYPDDVTINIFVVCLGVIMGLLLLGLVKAFLGLFCMCIGTQGLHLLLQMPRKLDHYYEAGLRKYTVEYDKDGWPIHPETKKRGVRLVSKPMEFVLNIIFFVSVPCIVLLNSFRQIKEKCRSVEKNMSSQRRNNKKCFSSQDIQNKKLRWRKQQSRLRRWMTPEAELLSTDIWQRGLSPTGQKMEPLLNETQFSAKYDEKRTIPDSEQDDAEYVLTQIQRSKESLAKCQNRVKATNSSTKDSRWAK</sequence>
<gene>
    <name evidence="3" type="ORF">LSINAPIS_LOCUS7138</name>
</gene>
<evidence type="ECO:0000256" key="1">
    <source>
        <dbReference type="SAM" id="MobiDB-lite"/>
    </source>
</evidence>
<keyword evidence="4" id="KW-1185">Reference proteome</keyword>
<evidence type="ECO:0000256" key="2">
    <source>
        <dbReference type="SAM" id="Phobius"/>
    </source>
</evidence>
<dbReference type="EMBL" id="FZQP02002315">
    <property type="protein sequence ID" value="VVC95419.1"/>
    <property type="molecule type" value="Genomic_DNA"/>
</dbReference>
<accession>A0A5E4QAY6</accession>
<feature type="transmembrane region" description="Helical" evidence="2">
    <location>
        <begin position="153"/>
        <end position="171"/>
    </location>
</feature>
<evidence type="ECO:0000313" key="4">
    <source>
        <dbReference type="Proteomes" id="UP000324832"/>
    </source>
</evidence>
<feature type="non-terminal residue" evidence="3">
    <location>
        <position position="1"/>
    </location>
</feature>